<gene>
    <name evidence="2" type="ORF">UFOPK3674_00833</name>
</gene>
<dbReference type="InterPro" id="IPR018391">
    <property type="entry name" value="PQQ_b-propeller_rpt"/>
</dbReference>
<name>A0A6J7I464_9ZZZZ</name>
<feature type="domain" description="Pyrrolo-quinoline quinone repeat" evidence="1">
    <location>
        <begin position="117"/>
        <end position="313"/>
    </location>
</feature>
<dbReference type="InterPro" id="IPR002372">
    <property type="entry name" value="PQQ_rpt_dom"/>
</dbReference>
<dbReference type="PANTHER" id="PTHR34512:SF30">
    <property type="entry name" value="OUTER MEMBRANE PROTEIN ASSEMBLY FACTOR BAMB"/>
    <property type="match status" value="1"/>
</dbReference>
<accession>A0A6J7I464</accession>
<dbReference type="PANTHER" id="PTHR34512">
    <property type="entry name" value="CELL SURFACE PROTEIN"/>
    <property type="match status" value="1"/>
</dbReference>
<dbReference type="AlphaFoldDB" id="A0A6J7I464"/>
<dbReference type="Pfam" id="PF13360">
    <property type="entry name" value="PQQ_2"/>
    <property type="match status" value="1"/>
</dbReference>
<dbReference type="EMBL" id="CAFBMX010000003">
    <property type="protein sequence ID" value="CAB4925613.1"/>
    <property type="molecule type" value="Genomic_DNA"/>
</dbReference>
<organism evidence="2">
    <name type="scientific">freshwater metagenome</name>
    <dbReference type="NCBI Taxonomy" id="449393"/>
    <lineage>
        <taxon>unclassified sequences</taxon>
        <taxon>metagenomes</taxon>
        <taxon>ecological metagenomes</taxon>
    </lineage>
</organism>
<sequence>MIPRSRKARWTVAVIGLLLCVAVALGAFAVVHNRPGDVSNPNVAFEAPTTSTPTPPPRGPRRFDWPVYGYTSERTRDFPLGTAARPPFPLRWAVRGTDLLEFGPIAAGSSLYLLKNNGALYAIRRRSGRVAWRDKLGHLAASSPAYWRGIIFCTLLEGVKGTRQGRIVAVNAFHPRVRWSRTLPSRTETSPIVIDGTVYVGSEGGRVYALRARDGLLRWSTNVGAAVKGGLAYHRGRLYFGDYSGRVHALDARTGRSIWSVSGGTGAFGLGGGKYYATASVAFGRVYIGNVNGSMYSFALADGRLAWRRGTGSYIYSSAAVANVPGVGPTVYVGSYDGNMYALDARSGSVRWQRRAEGRISGGIQLIGDMVFYSTLNKHTTALGAATGRRIWSVTRGMFNPVISDGRYLFLNGVTSLFAYDLQPDAPRVTLTAADRPPR</sequence>
<reference evidence="2" key="1">
    <citation type="submission" date="2020-05" db="EMBL/GenBank/DDBJ databases">
        <authorList>
            <person name="Chiriac C."/>
            <person name="Salcher M."/>
            <person name="Ghai R."/>
            <person name="Kavagutti S V."/>
        </authorList>
    </citation>
    <scope>NUCLEOTIDE SEQUENCE</scope>
</reference>
<dbReference type="SMART" id="SM00564">
    <property type="entry name" value="PQQ"/>
    <property type="match status" value="6"/>
</dbReference>
<proteinExistence type="predicted"/>
<evidence type="ECO:0000313" key="2">
    <source>
        <dbReference type="EMBL" id="CAB4925613.1"/>
    </source>
</evidence>
<dbReference type="Gene3D" id="2.130.10.10">
    <property type="entry name" value="YVTN repeat-like/Quinoprotein amine dehydrogenase"/>
    <property type="match status" value="2"/>
</dbReference>
<protein>
    <submittedName>
        <fullName evidence="2">Unannotated protein</fullName>
    </submittedName>
</protein>
<evidence type="ECO:0000259" key="1">
    <source>
        <dbReference type="Pfam" id="PF13360"/>
    </source>
</evidence>
<dbReference type="InterPro" id="IPR011047">
    <property type="entry name" value="Quinoprotein_ADH-like_sf"/>
</dbReference>
<dbReference type="SUPFAM" id="SSF50998">
    <property type="entry name" value="Quinoprotein alcohol dehydrogenase-like"/>
    <property type="match status" value="2"/>
</dbReference>
<dbReference type="InterPro" id="IPR015943">
    <property type="entry name" value="WD40/YVTN_repeat-like_dom_sf"/>
</dbReference>